<proteinExistence type="predicted"/>
<keyword evidence="1" id="KW-0479">Metal-binding</keyword>
<sequence length="620" mass="71906">MIVGNRKDLIHSLSLSNISNISPNTVRLTPVLNHPNSESTTRDVTISRGRTIKADLQGISSTERISHRNSKSLNIKVSPDIAAEVVKKYILPMFEADTRNLKDTKRSQAFGIPKTERSRNNSLSAIDGTVYSELKLSDKLNQEIKLLREEVEKQVQCVKKVEQEKEIIKNEFDKVKDTLFRVEANYFALNFEHIELNKELQGAQQHYNMLEEQIQQYQKHNSELDTKVSALGIQLHDEMAKNDKLKNIALQLHHGNSLLVMQSEIMGERLKGLFESFDLLTKAWSAEAKLTDEYEILSQWGKVLSNDFINLYSELKNVSSSRDELFKDSVELIELKSELQGQRDKIYKAFKDRVANLESELTKAQQELVTTKQECSTLEKKFNDISNEYNRLRQRLKQVKFQSEIEEKFCKNCQKPYIESENYNWSCKTHKSKFNGDVYWCCGKTGKDAPGCVSSKHTSKDDDEIEVTNENLKNANRWCTNCKLLGHSTQECPKDPNARTKYEPKDELERILEVAKNRRKSHLFENDIQERMLNLFQENNMKVEETEYEPTEEWSEDTEDKGKSFKDLLRIKKEVPFDPYINRVALESSALNEEAKSSYLMTKTNQSFKSKETKIFRINS</sequence>
<accession>A0AAU9IRU8</accession>
<evidence type="ECO:0000256" key="2">
    <source>
        <dbReference type="SAM" id="Coils"/>
    </source>
</evidence>
<comment type="caution">
    <text evidence="3">The sequence shown here is derived from an EMBL/GenBank/DDBJ whole genome shotgun (WGS) entry which is preliminary data.</text>
</comment>
<evidence type="ECO:0008006" key="5">
    <source>
        <dbReference type="Google" id="ProtNLM"/>
    </source>
</evidence>
<evidence type="ECO:0000313" key="3">
    <source>
        <dbReference type="EMBL" id="CAG9315822.1"/>
    </source>
</evidence>
<dbReference type="InterPro" id="IPR001562">
    <property type="entry name" value="Znf_Btk_motif"/>
</dbReference>
<dbReference type="EMBL" id="CAJZBQ010000014">
    <property type="protein sequence ID" value="CAG9315822.1"/>
    <property type="molecule type" value="Genomic_DNA"/>
</dbReference>
<dbReference type="PROSITE" id="PS51113">
    <property type="entry name" value="ZF_BTK"/>
    <property type="match status" value="1"/>
</dbReference>
<name>A0AAU9IRU8_9CILI</name>
<keyword evidence="2" id="KW-0175">Coiled coil</keyword>
<feature type="coiled-coil region" evidence="2">
    <location>
        <begin position="347"/>
        <end position="402"/>
    </location>
</feature>
<evidence type="ECO:0000313" key="4">
    <source>
        <dbReference type="Proteomes" id="UP001162131"/>
    </source>
</evidence>
<organism evidence="3 4">
    <name type="scientific">Blepharisma stoltei</name>
    <dbReference type="NCBI Taxonomy" id="1481888"/>
    <lineage>
        <taxon>Eukaryota</taxon>
        <taxon>Sar</taxon>
        <taxon>Alveolata</taxon>
        <taxon>Ciliophora</taxon>
        <taxon>Postciliodesmatophora</taxon>
        <taxon>Heterotrichea</taxon>
        <taxon>Heterotrichida</taxon>
        <taxon>Blepharismidae</taxon>
        <taxon>Blepharisma</taxon>
    </lineage>
</organism>
<evidence type="ECO:0000256" key="1">
    <source>
        <dbReference type="PROSITE-ProRule" id="PRU00432"/>
    </source>
</evidence>
<keyword evidence="4" id="KW-1185">Reference proteome</keyword>
<keyword evidence="1" id="KW-0862">Zinc</keyword>
<dbReference type="GO" id="GO:0035556">
    <property type="term" value="P:intracellular signal transduction"/>
    <property type="evidence" value="ECO:0007669"/>
    <property type="project" value="InterPro"/>
</dbReference>
<reference evidence="3" key="1">
    <citation type="submission" date="2021-09" db="EMBL/GenBank/DDBJ databases">
        <authorList>
            <consortium name="AG Swart"/>
            <person name="Singh M."/>
            <person name="Singh A."/>
            <person name="Seah K."/>
            <person name="Emmerich C."/>
        </authorList>
    </citation>
    <scope>NUCLEOTIDE SEQUENCE</scope>
    <source>
        <strain evidence="3">ATCC30299</strain>
    </source>
</reference>
<dbReference type="Proteomes" id="UP001162131">
    <property type="component" value="Unassembled WGS sequence"/>
</dbReference>
<keyword evidence="1" id="KW-0863">Zinc-finger</keyword>
<gene>
    <name evidence="3" type="ORF">BSTOLATCC_MIC14569</name>
</gene>
<feature type="coiled-coil region" evidence="2">
    <location>
        <begin position="137"/>
        <end position="227"/>
    </location>
</feature>
<protein>
    <recommendedName>
        <fullName evidence="5">CCHC-type domain-containing protein</fullName>
    </recommendedName>
</protein>
<dbReference type="GO" id="GO:0008270">
    <property type="term" value="F:zinc ion binding"/>
    <property type="evidence" value="ECO:0007669"/>
    <property type="project" value="UniProtKB-KW"/>
</dbReference>
<dbReference type="AlphaFoldDB" id="A0AAU9IRU8"/>